<proteinExistence type="predicted"/>
<evidence type="ECO:0000256" key="1">
    <source>
        <dbReference type="SAM" id="MobiDB-lite"/>
    </source>
</evidence>
<accession>X1PTQ9</accession>
<evidence type="ECO:0000313" key="2">
    <source>
        <dbReference type="EMBL" id="GAI34249.1"/>
    </source>
</evidence>
<comment type="caution">
    <text evidence="2">The sequence shown here is derived from an EMBL/GenBank/DDBJ whole genome shotgun (WGS) entry which is preliminary data.</text>
</comment>
<reference evidence="2" key="1">
    <citation type="journal article" date="2014" name="Front. Microbiol.">
        <title>High frequency of phylogenetically diverse reductive dehalogenase-homologous genes in deep subseafloor sedimentary metagenomes.</title>
        <authorList>
            <person name="Kawai M."/>
            <person name="Futagami T."/>
            <person name="Toyoda A."/>
            <person name="Takaki Y."/>
            <person name="Nishi S."/>
            <person name="Hori S."/>
            <person name="Arai W."/>
            <person name="Tsubouchi T."/>
            <person name="Morono Y."/>
            <person name="Uchiyama I."/>
            <person name="Ito T."/>
            <person name="Fujiyama A."/>
            <person name="Inagaki F."/>
            <person name="Takami H."/>
        </authorList>
    </citation>
    <scope>NUCLEOTIDE SEQUENCE</scope>
    <source>
        <strain evidence="2">Expedition CK06-06</strain>
    </source>
</reference>
<dbReference type="EMBL" id="BARV01031120">
    <property type="protein sequence ID" value="GAI34249.1"/>
    <property type="molecule type" value="Genomic_DNA"/>
</dbReference>
<feature type="region of interest" description="Disordered" evidence="1">
    <location>
        <begin position="116"/>
        <end position="135"/>
    </location>
</feature>
<sequence length="169" mass="19727">MKKEEIEIEKKEEIEKEADEKPEEKTEDKPEERIEKPEKTVAERIEIEEQRLIELKKQREKLQEDKPEIDVEPRCDMKLVENEETGGVDVVYSGACGGKRIRDVAGKIALDGVRFRPETEEKPEEKKLSEMTKEERQKDYAEKVLACETAKTKMKELGIKPTLKKTLLR</sequence>
<dbReference type="AlphaFoldDB" id="X1PTQ9"/>
<organism evidence="2">
    <name type="scientific">marine sediment metagenome</name>
    <dbReference type="NCBI Taxonomy" id="412755"/>
    <lineage>
        <taxon>unclassified sequences</taxon>
        <taxon>metagenomes</taxon>
        <taxon>ecological metagenomes</taxon>
    </lineage>
</organism>
<gene>
    <name evidence="2" type="ORF">S06H3_49298</name>
</gene>
<name>X1PTQ9_9ZZZZ</name>
<protein>
    <submittedName>
        <fullName evidence="2">Uncharacterized protein</fullName>
    </submittedName>
</protein>
<feature type="region of interest" description="Disordered" evidence="1">
    <location>
        <begin position="1"/>
        <end position="39"/>
    </location>
</feature>